<evidence type="ECO:0000256" key="1">
    <source>
        <dbReference type="ARBA" id="ARBA00004127"/>
    </source>
</evidence>
<dbReference type="AlphaFoldDB" id="A0A8B8F8S7"/>
<accession>A0A8B8F8S7</accession>
<organism evidence="8 9">
    <name type="scientific">Sipha flava</name>
    <name type="common">yellow sugarcane aphid</name>
    <dbReference type="NCBI Taxonomy" id="143950"/>
    <lineage>
        <taxon>Eukaryota</taxon>
        <taxon>Metazoa</taxon>
        <taxon>Ecdysozoa</taxon>
        <taxon>Arthropoda</taxon>
        <taxon>Hexapoda</taxon>
        <taxon>Insecta</taxon>
        <taxon>Pterygota</taxon>
        <taxon>Neoptera</taxon>
        <taxon>Paraneoptera</taxon>
        <taxon>Hemiptera</taxon>
        <taxon>Sternorrhyncha</taxon>
        <taxon>Aphidomorpha</taxon>
        <taxon>Aphidoidea</taxon>
        <taxon>Aphididae</taxon>
        <taxon>Sipha</taxon>
    </lineage>
</organism>
<feature type="transmembrane region" description="Helical" evidence="7">
    <location>
        <begin position="142"/>
        <end position="162"/>
    </location>
</feature>
<dbReference type="InterPro" id="IPR051115">
    <property type="entry name" value="LAPTM_transporter"/>
</dbReference>
<name>A0A8B8F8S7_9HEMI</name>
<feature type="transmembrane region" description="Helical" evidence="7">
    <location>
        <begin position="220"/>
        <end position="247"/>
    </location>
</feature>
<evidence type="ECO:0000313" key="9">
    <source>
        <dbReference type="RefSeq" id="XP_025407244.1"/>
    </source>
</evidence>
<reference evidence="9" key="1">
    <citation type="submission" date="2025-08" db="UniProtKB">
        <authorList>
            <consortium name="RefSeq"/>
        </authorList>
    </citation>
    <scope>IDENTIFICATION</scope>
    <source>
        <tissue evidence="9">Whole body</tissue>
    </source>
</reference>
<evidence type="ECO:0000256" key="2">
    <source>
        <dbReference type="ARBA" id="ARBA00010076"/>
    </source>
</evidence>
<evidence type="ECO:0000313" key="8">
    <source>
        <dbReference type="Proteomes" id="UP000694846"/>
    </source>
</evidence>
<keyword evidence="5 7" id="KW-1133">Transmembrane helix</keyword>
<keyword evidence="4 7" id="KW-0812">Transmembrane</keyword>
<sequence length="314" mass="35939">MQTQQPPTSSAFKFIERRKNEWRCLFCCHVRTGTIFLGLWHLMLQLLAISTLGVFLRHPELLKPIHITRTSIIEHNDLPTALAERNMPTVNLNSVSTDGSAFSNYDQDDMIEPTAGGTKNEEYYTSYGMFTGRPWRYEDLNFAVFVLFCTLVITIFMIYGAIKGKPRMLIPFFCMQLFDLFVTVLSALGYICYLPDFHRLMIRTKSDYIPNGVTSINPQYISLIVIFSLTISIISKGYFVAVVWSCYKYLTLKRSSALPTIHYIESNFVVQNLLRPDYDFNLKKFPPPPPSYAVAVGEDNVSRPDVPPPSYNSN</sequence>
<dbReference type="Proteomes" id="UP000694846">
    <property type="component" value="Unplaced"/>
</dbReference>
<proteinExistence type="inferred from homology"/>
<keyword evidence="8" id="KW-1185">Reference proteome</keyword>
<keyword evidence="6 7" id="KW-0472">Membrane</keyword>
<comment type="similarity">
    <text evidence="2">Belongs to the LAPTM4/LAPTM5 transporter family.</text>
</comment>
<evidence type="ECO:0000256" key="3">
    <source>
        <dbReference type="ARBA" id="ARBA00022448"/>
    </source>
</evidence>
<dbReference type="OrthoDB" id="10002163at2759"/>
<dbReference type="GO" id="GO:0005765">
    <property type="term" value="C:lysosomal membrane"/>
    <property type="evidence" value="ECO:0007669"/>
    <property type="project" value="TreeGrafter"/>
</dbReference>
<evidence type="ECO:0000256" key="6">
    <source>
        <dbReference type="ARBA" id="ARBA00023136"/>
    </source>
</evidence>
<dbReference type="PANTHER" id="PTHR12479">
    <property type="entry name" value="LYSOSOMAL-ASSOCIATED TRANSMEMBRANE PROTEIN"/>
    <property type="match status" value="1"/>
</dbReference>
<dbReference type="GO" id="GO:0012505">
    <property type="term" value="C:endomembrane system"/>
    <property type="evidence" value="ECO:0007669"/>
    <property type="project" value="UniProtKB-SubCell"/>
</dbReference>
<evidence type="ECO:0000256" key="7">
    <source>
        <dbReference type="SAM" id="Phobius"/>
    </source>
</evidence>
<evidence type="ECO:0000256" key="5">
    <source>
        <dbReference type="ARBA" id="ARBA00022989"/>
    </source>
</evidence>
<dbReference type="PANTHER" id="PTHR12479:SF10">
    <property type="entry name" value="LYSOSOMAL-ASSOCIATED TRANSMEMBRANE PROTEIN"/>
    <property type="match status" value="1"/>
</dbReference>
<feature type="transmembrane region" description="Helical" evidence="7">
    <location>
        <begin position="169"/>
        <end position="191"/>
    </location>
</feature>
<evidence type="ECO:0000256" key="4">
    <source>
        <dbReference type="ARBA" id="ARBA00022692"/>
    </source>
</evidence>
<dbReference type="Pfam" id="PF03821">
    <property type="entry name" value="Mtp"/>
    <property type="match status" value="1"/>
</dbReference>
<dbReference type="RefSeq" id="XP_025407244.1">
    <property type="nucleotide sequence ID" value="XM_025551459.1"/>
</dbReference>
<protein>
    <submittedName>
        <fullName evidence="9">Lysosomal-associated transmembrane protein 4A</fullName>
    </submittedName>
</protein>
<dbReference type="GeneID" id="112681199"/>
<comment type="subcellular location">
    <subcellularLocation>
        <location evidence="1">Endomembrane system</location>
        <topology evidence="1">Multi-pass membrane protein</topology>
    </subcellularLocation>
</comment>
<feature type="transmembrane region" description="Helical" evidence="7">
    <location>
        <begin position="35"/>
        <end position="56"/>
    </location>
</feature>
<dbReference type="InterPro" id="IPR004687">
    <property type="entry name" value="LAPTM4/5"/>
</dbReference>
<gene>
    <name evidence="9" type="primary">LOC112681199</name>
</gene>
<keyword evidence="3" id="KW-0813">Transport</keyword>